<evidence type="ECO:0000313" key="3">
    <source>
        <dbReference type="Proteomes" id="UP001236806"/>
    </source>
</evidence>
<evidence type="ECO:0000259" key="1">
    <source>
        <dbReference type="PROSITE" id="PS51819"/>
    </source>
</evidence>
<dbReference type="SUPFAM" id="SSF54593">
    <property type="entry name" value="Glyoxalase/Bleomycin resistance protein/Dihydroxybiphenyl dioxygenase"/>
    <property type="match status" value="1"/>
</dbReference>
<dbReference type="EC" id="5.1.99.1" evidence="2"/>
<proteinExistence type="predicted"/>
<reference evidence="2 3" key="1">
    <citation type="submission" date="2023-07" db="EMBL/GenBank/DDBJ databases">
        <title>Comparative genomics of wheat-associated soil bacteria to identify genetic determinants of phenazine resistance.</title>
        <authorList>
            <person name="Mouncey N."/>
        </authorList>
    </citation>
    <scope>NUCLEOTIDE SEQUENCE [LARGE SCALE GENOMIC DNA]</scope>
    <source>
        <strain evidence="2 3">W1I3</strain>
    </source>
</reference>
<name>A0ABU0PFY9_9MICC</name>
<dbReference type="Gene3D" id="3.10.180.10">
    <property type="entry name" value="2,3-Dihydroxybiphenyl 1,2-Dioxygenase, domain 1"/>
    <property type="match status" value="1"/>
</dbReference>
<dbReference type="PROSITE" id="PS51819">
    <property type="entry name" value="VOC"/>
    <property type="match status" value="1"/>
</dbReference>
<dbReference type="GO" id="GO:0004493">
    <property type="term" value="F:methylmalonyl-CoA epimerase activity"/>
    <property type="evidence" value="ECO:0007669"/>
    <property type="project" value="UniProtKB-EC"/>
</dbReference>
<sequence length="132" mass="14435">MRLIQVAQRASDLERAAAFYSQLLAVQPTAVFDPPGLLFFDLDGLRLLLERGAPTALLYLEVPDVRESVEELKGRGVEVVAEPHVIFSHTDGLLGPAGTDEWMAFIRDSEGNTVGLVSQLPILPAPQNRDRA</sequence>
<dbReference type="Proteomes" id="UP001236806">
    <property type="component" value="Unassembled WGS sequence"/>
</dbReference>
<keyword evidence="2" id="KW-0413">Isomerase</keyword>
<organism evidence="2 3">
    <name type="scientific">Pseudarthrobacter siccitolerans</name>
    <dbReference type="NCBI Taxonomy" id="861266"/>
    <lineage>
        <taxon>Bacteria</taxon>
        <taxon>Bacillati</taxon>
        <taxon>Actinomycetota</taxon>
        <taxon>Actinomycetes</taxon>
        <taxon>Micrococcales</taxon>
        <taxon>Micrococcaceae</taxon>
        <taxon>Pseudarthrobacter</taxon>
    </lineage>
</organism>
<keyword evidence="3" id="KW-1185">Reference proteome</keyword>
<accession>A0ABU0PFY9</accession>
<comment type="caution">
    <text evidence="2">The sequence shown here is derived from an EMBL/GenBank/DDBJ whole genome shotgun (WGS) entry which is preliminary data.</text>
</comment>
<protein>
    <submittedName>
        <fullName evidence="2">Methylmalonyl-CoA/ethylmalonyl-CoA epimerase</fullName>
        <ecNumber evidence="2">5.1.99.1</ecNumber>
    </submittedName>
</protein>
<dbReference type="RefSeq" id="WP_306633554.1">
    <property type="nucleotide sequence ID" value="NZ_JAUSXB010000001.1"/>
</dbReference>
<evidence type="ECO:0000313" key="2">
    <source>
        <dbReference type="EMBL" id="MDQ0672875.1"/>
    </source>
</evidence>
<feature type="domain" description="VOC" evidence="1">
    <location>
        <begin position="2"/>
        <end position="119"/>
    </location>
</feature>
<dbReference type="InterPro" id="IPR004360">
    <property type="entry name" value="Glyas_Fos-R_dOase_dom"/>
</dbReference>
<dbReference type="InterPro" id="IPR029068">
    <property type="entry name" value="Glyas_Bleomycin-R_OHBP_Dase"/>
</dbReference>
<dbReference type="EMBL" id="JAUSXB010000001">
    <property type="protein sequence ID" value="MDQ0672875.1"/>
    <property type="molecule type" value="Genomic_DNA"/>
</dbReference>
<dbReference type="Pfam" id="PF00903">
    <property type="entry name" value="Glyoxalase"/>
    <property type="match status" value="1"/>
</dbReference>
<dbReference type="InterPro" id="IPR037523">
    <property type="entry name" value="VOC_core"/>
</dbReference>
<gene>
    <name evidence="2" type="ORF">QFZ36_000436</name>
</gene>